<proteinExistence type="predicted"/>
<keyword evidence="1 3" id="KW-0732">Signal</keyword>
<dbReference type="KEGG" id="slim:SCL_2738"/>
<dbReference type="InterPro" id="IPR036280">
    <property type="entry name" value="Multihaem_cyt_sf"/>
</dbReference>
<keyword evidence="2" id="KW-0812">Transmembrane</keyword>
<dbReference type="SUPFAM" id="SSF48695">
    <property type="entry name" value="Multiheme cytochromes"/>
    <property type="match status" value="1"/>
</dbReference>
<dbReference type="Proteomes" id="UP000243180">
    <property type="component" value="Chromosome"/>
</dbReference>
<evidence type="ECO:0000256" key="2">
    <source>
        <dbReference type="SAM" id="Phobius"/>
    </source>
</evidence>
<protein>
    <submittedName>
        <fullName evidence="4">Cytochrome C</fullName>
    </submittedName>
</protein>
<dbReference type="Gene3D" id="1.20.950.20">
    <property type="entry name" value="Transmembrane di-heme cytochromes, Chain C"/>
    <property type="match status" value="1"/>
</dbReference>
<evidence type="ECO:0000256" key="1">
    <source>
        <dbReference type="ARBA" id="ARBA00022729"/>
    </source>
</evidence>
<gene>
    <name evidence="4" type="ORF">SCL_2738</name>
</gene>
<sequence>MRISKLTAWMMLAAVCLTLPALLRPAEATAAVDAGSRGAPPAAEKLDNSTCLICHGAKADKLTAPGAEGKPRTLQAIQENQFGKGVHGEMTCVGCHQDITSSKAPHKKGPAPKANCVTCHEALWETAKQQNLTRERARLGIVVQNIEAYKNSFHARPSTDDKTRPNAACDDCHDSHYFNVPPRGTSRRTDWHLTVSKVCGEQCHTDQLESYAESVHGVETMEKKNPKAAVCTDCHTTHSIANTSKDAFKLLIIENCGTCHLENFLTYRDTYHGQVTKLGYTYTAKCYDCHDSHKILRVDDPQSKVHPDNRLETCRQCHDGKKLPLATAGFATFGPHANDHDFKRYPQMWIASRFMHWLLVFVFAYFWVHSLLWWYREYERRKEGELRPRVRVDELPLAEAKQVRRFGPLWRLAHLLFALSVMTLILTGMAVFYSYTDWAPVIMKALGGPQVAGIIHRTSAAIMLGIFFLHLVAVAINIWRNRKTFRWFGPDSLVPNWKDLEDAIGMFKWFFNKGPRPTFDRWTYWEKFDYWAVFWGMAAIGGTGMLLAFPNVTAAIFPGWVFNVAALVHGEEAFLAAVFLFTVHFFNNHFRPDKLPPPDIVMFTGTQSLEEFKREHTLQYRRLVESGQLEKYLVQAPSQPMTLGSKVLGITLIICGLTLLVLVTVGFFGGHTPHSFTQ</sequence>
<dbReference type="RefSeq" id="WP_096361701.1">
    <property type="nucleotide sequence ID" value="NZ_AP014879.1"/>
</dbReference>
<feature type="transmembrane region" description="Helical" evidence="2">
    <location>
        <begin position="647"/>
        <end position="668"/>
    </location>
</feature>
<keyword evidence="5" id="KW-1185">Reference proteome</keyword>
<feature type="transmembrane region" description="Helical" evidence="2">
    <location>
        <begin position="561"/>
        <end position="586"/>
    </location>
</feature>
<name>A0A1B4XJN3_9GAMM</name>
<evidence type="ECO:0000256" key="3">
    <source>
        <dbReference type="SAM" id="SignalP"/>
    </source>
</evidence>
<accession>A0A1B4XJN3</accession>
<dbReference type="AlphaFoldDB" id="A0A1B4XJN3"/>
<evidence type="ECO:0000313" key="4">
    <source>
        <dbReference type="EMBL" id="BAV35015.1"/>
    </source>
</evidence>
<dbReference type="EMBL" id="AP014879">
    <property type="protein sequence ID" value="BAV35015.1"/>
    <property type="molecule type" value="Genomic_DNA"/>
</dbReference>
<dbReference type="PANTHER" id="PTHR35038">
    <property type="entry name" value="DISSIMILATORY SULFITE REDUCTASE SIRA"/>
    <property type="match status" value="1"/>
</dbReference>
<organism evidence="4 5">
    <name type="scientific">Sulfuricaulis limicola</name>
    <dbReference type="NCBI Taxonomy" id="1620215"/>
    <lineage>
        <taxon>Bacteria</taxon>
        <taxon>Pseudomonadati</taxon>
        <taxon>Pseudomonadota</taxon>
        <taxon>Gammaproteobacteria</taxon>
        <taxon>Acidiferrobacterales</taxon>
        <taxon>Acidiferrobacteraceae</taxon>
        <taxon>Sulfuricaulis</taxon>
    </lineage>
</organism>
<dbReference type="OrthoDB" id="9814800at2"/>
<dbReference type="InParanoid" id="A0A1B4XJN3"/>
<feature type="transmembrane region" description="Helical" evidence="2">
    <location>
        <begin position="530"/>
        <end position="549"/>
    </location>
</feature>
<feature type="transmembrane region" description="Helical" evidence="2">
    <location>
        <begin position="454"/>
        <end position="479"/>
    </location>
</feature>
<feature type="transmembrane region" description="Helical" evidence="2">
    <location>
        <begin position="412"/>
        <end position="434"/>
    </location>
</feature>
<keyword evidence="2" id="KW-0472">Membrane</keyword>
<feature type="transmembrane region" description="Helical" evidence="2">
    <location>
        <begin position="354"/>
        <end position="375"/>
    </location>
</feature>
<keyword evidence="2" id="KW-1133">Transmembrane helix</keyword>
<dbReference type="InterPro" id="IPR051829">
    <property type="entry name" value="Multiheme_Cytochr_ET"/>
</dbReference>
<dbReference type="Gene3D" id="3.90.10.10">
    <property type="entry name" value="Cytochrome C3"/>
    <property type="match status" value="1"/>
</dbReference>
<reference evidence="4 5" key="1">
    <citation type="submission" date="2015-05" db="EMBL/GenBank/DDBJ databases">
        <title>Complete genome sequence of a sulfur-oxidizing gammaproteobacterium strain HA5.</title>
        <authorList>
            <person name="Miura A."/>
            <person name="Kojima H."/>
            <person name="Fukui M."/>
        </authorList>
    </citation>
    <scope>NUCLEOTIDE SEQUENCE [LARGE SCALE GENOMIC DNA]</scope>
    <source>
        <strain evidence="4 5">HA5</strain>
    </source>
</reference>
<feature type="chain" id="PRO_5008572497" evidence="3">
    <location>
        <begin position="31"/>
        <end position="678"/>
    </location>
</feature>
<evidence type="ECO:0000313" key="5">
    <source>
        <dbReference type="Proteomes" id="UP000243180"/>
    </source>
</evidence>
<feature type="signal peptide" evidence="3">
    <location>
        <begin position="1"/>
        <end position="30"/>
    </location>
</feature>